<keyword evidence="4" id="KW-1185">Reference proteome</keyword>
<dbReference type="Proteomes" id="UP000603234">
    <property type="component" value="Unassembled WGS sequence"/>
</dbReference>
<evidence type="ECO:0000313" key="3">
    <source>
        <dbReference type="EMBL" id="MBC3804544.1"/>
    </source>
</evidence>
<keyword evidence="1" id="KW-0472">Membrane</keyword>
<dbReference type="PANTHER" id="PTHR45138">
    <property type="entry name" value="REGULATORY COMPONENTS OF SENSORY TRANSDUCTION SYSTEM"/>
    <property type="match status" value="1"/>
</dbReference>
<protein>
    <submittedName>
        <fullName evidence="3">Diguanylate cyclase</fullName>
    </submittedName>
</protein>
<dbReference type="PROSITE" id="PS51257">
    <property type="entry name" value="PROKAR_LIPOPROTEIN"/>
    <property type="match status" value="1"/>
</dbReference>
<feature type="transmembrane region" description="Helical" evidence="1">
    <location>
        <begin position="200"/>
        <end position="221"/>
    </location>
</feature>
<dbReference type="InterPro" id="IPR000160">
    <property type="entry name" value="GGDEF_dom"/>
</dbReference>
<dbReference type="Gene3D" id="3.30.70.270">
    <property type="match status" value="1"/>
</dbReference>
<dbReference type="CDD" id="cd01949">
    <property type="entry name" value="GGDEF"/>
    <property type="match status" value="1"/>
</dbReference>
<dbReference type="SUPFAM" id="SSF103190">
    <property type="entry name" value="Sensory domain-like"/>
    <property type="match status" value="1"/>
</dbReference>
<keyword evidence="1" id="KW-0812">Transmembrane</keyword>
<dbReference type="InterPro" id="IPR029151">
    <property type="entry name" value="Sensor-like_sf"/>
</dbReference>
<evidence type="ECO:0000259" key="2">
    <source>
        <dbReference type="PROSITE" id="PS50887"/>
    </source>
</evidence>
<dbReference type="SMART" id="SM00267">
    <property type="entry name" value="GGDEF"/>
    <property type="match status" value="1"/>
</dbReference>
<evidence type="ECO:0000256" key="1">
    <source>
        <dbReference type="SAM" id="Phobius"/>
    </source>
</evidence>
<dbReference type="InterPro" id="IPR029787">
    <property type="entry name" value="Nucleotide_cyclase"/>
</dbReference>
<dbReference type="InterPro" id="IPR043128">
    <property type="entry name" value="Rev_trsase/Diguanyl_cyclase"/>
</dbReference>
<dbReference type="PANTHER" id="PTHR45138:SF9">
    <property type="entry name" value="DIGUANYLATE CYCLASE DGCM-RELATED"/>
    <property type="match status" value="1"/>
</dbReference>
<dbReference type="EMBL" id="WJBC01000011">
    <property type="protein sequence ID" value="MBC3804544.1"/>
    <property type="molecule type" value="Genomic_DNA"/>
</dbReference>
<proteinExistence type="predicted"/>
<sequence>MIRHASKQKIVYIGIFLIIAVLISIVGCFTYLEIKNVAIASLGESAEKVAITAAGFIEADIDSYQVLAQTGDYASGNYDQNYYQKMNELFQNIQAETGVSYIYTTKKLSDTEAVYILDGEDPKSKFFSPIGSVDELEEAGRNVYSTGIAESTNLAASEKWGTYLTGYAPIKDLQTGEVISVVGVDFSSDSITKLMAKIELVLVFAVLSLIVLTSFIVFKLIGDKFRAENVDYLTELHSKRYHNYQLSGLIAKASNSAAPLFLMMIDIDFFKEINDEYGHDVGDQVLRHIAYIIKTSARKTDVCSRFGGDEFVMILSDVNAEQVGGIAKRIMEKLRRSSLILEDCVLEGTEVTLSIGIAQWKNEMRSQNLTQYADEALYLSKQKGRNQITFYKTFGKMA</sequence>
<dbReference type="InterPro" id="IPR050469">
    <property type="entry name" value="Diguanylate_Cyclase"/>
</dbReference>
<feature type="transmembrane region" description="Helical" evidence="1">
    <location>
        <begin position="12"/>
        <end position="32"/>
    </location>
</feature>
<dbReference type="SUPFAM" id="SSF55073">
    <property type="entry name" value="Nucleotide cyclase"/>
    <property type="match status" value="1"/>
</dbReference>
<gene>
    <name evidence="3" type="ORF">GH808_08870</name>
</gene>
<organism evidence="3 4">
    <name type="scientific">Acetobacterium fimetarium</name>
    <dbReference type="NCBI Taxonomy" id="52691"/>
    <lineage>
        <taxon>Bacteria</taxon>
        <taxon>Bacillati</taxon>
        <taxon>Bacillota</taxon>
        <taxon>Clostridia</taxon>
        <taxon>Eubacteriales</taxon>
        <taxon>Eubacteriaceae</taxon>
        <taxon>Acetobacterium</taxon>
    </lineage>
</organism>
<reference evidence="3 4" key="1">
    <citation type="journal article" date="2020" name="mSystems">
        <title>Defining Genomic and Predicted Metabolic Features of the Acetobacterium Genus.</title>
        <authorList>
            <person name="Ross D.E."/>
            <person name="Marshall C.W."/>
            <person name="Gulliver D."/>
            <person name="May H.D."/>
            <person name="Norman R.S."/>
        </authorList>
    </citation>
    <scope>NUCLEOTIDE SEQUENCE [LARGE SCALE GENOMIC DNA]</scope>
    <source>
        <strain evidence="3 4">DSM 8238</strain>
    </source>
</reference>
<feature type="domain" description="GGDEF" evidence="2">
    <location>
        <begin position="258"/>
        <end position="393"/>
    </location>
</feature>
<dbReference type="RefSeq" id="WP_186842429.1">
    <property type="nucleotide sequence ID" value="NZ_WJBC01000011.1"/>
</dbReference>
<keyword evidence="1" id="KW-1133">Transmembrane helix</keyword>
<dbReference type="PROSITE" id="PS50887">
    <property type="entry name" value="GGDEF"/>
    <property type="match status" value="1"/>
</dbReference>
<accession>A0ABR6WV95</accession>
<name>A0ABR6WV95_9FIRM</name>
<comment type="caution">
    <text evidence="3">The sequence shown here is derived from an EMBL/GenBank/DDBJ whole genome shotgun (WGS) entry which is preliminary data.</text>
</comment>
<dbReference type="NCBIfam" id="TIGR00254">
    <property type="entry name" value="GGDEF"/>
    <property type="match status" value="1"/>
</dbReference>
<dbReference type="Pfam" id="PF00990">
    <property type="entry name" value="GGDEF"/>
    <property type="match status" value="1"/>
</dbReference>
<evidence type="ECO:0000313" key="4">
    <source>
        <dbReference type="Proteomes" id="UP000603234"/>
    </source>
</evidence>